<dbReference type="Proteomes" id="UP000199068">
    <property type="component" value="Unassembled WGS sequence"/>
</dbReference>
<sequence>MAMFKMKTEDEWKKSYILEFNEMRDAYESKLKKKQDEIDNLKQEILRIRDSKNTLRPKEKQISDIDIQSIKDLRFCGLSYSEISRKTRWSKATISRVLNGLYD</sequence>
<dbReference type="Gene3D" id="1.10.10.10">
    <property type="entry name" value="Winged helix-like DNA-binding domain superfamily/Winged helix DNA-binding domain"/>
    <property type="match status" value="1"/>
</dbReference>
<reference evidence="2 3" key="1">
    <citation type="submission" date="2016-10" db="EMBL/GenBank/DDBJ databases">
        <authorList>
            <person name="de Groot N.N."/>
        </authorList>
    </citation>
    <scope>NUCLEOTIDE SEQUENCE [LARGE SCALE GENOMIC DNA]</scope>
    <source>
        <strain evidence="2 3">DSM 797</strain>
    </source>
</reference>
<evidence type="ECO:0000313" key="3">
    <source>
        <dbReference type="Proteomes" id="UP000199068"/>
    </source>
</evidence>
<protein>
    <recommendedName>
        <fullName evidence="4">Helix-turn-helix domain-containing protein</fullName>
    </recommendedName>
</protein>
<keyword evidence="1" id="KW-0175">Coiled coil</keyword>
<proteinExistence type="predicted"/>
<dbReference type="RefSeq" id="WP_092727113.1">
    <property type="nucleotide sequence ID" value="NZ_FNGW01000007.1"/>
</dbReference>
<dbReference type="AlphaFoldDB" id="A0A1G9RSY4"/>
<gene>
    <name evidence="2" type="ORF">SAMN04515677_107128</name>
</gene>
<evidence type="ECO:0000256" key="1">
    <source>
        <dbReference type="SAM" id="Coils"/>
    </source>
</evidence>
<accession>A0A1G9RSY4</accession>
<dbReference type="InterPro" id="IPR036388">
    <property type="entry name" value="WH-like_DNA-bd_sf"/>
</dbReference>
<dbReference type="EMBL" id="FNGW01000007">
    <property type="protein sequence ID" value="SDM26272.1"/>
    <property type="molecule type" value="Genomic_DNA"/>
</dbReference>
<evidence type="ECO:0008006" key="4">
    <source>
        <dbReference type="Google" id="ProtNLM"/>
    </source>
</evidence>
<evidence type="ECO:0000313" key="2">
    <source>
        <dbReference type="EMBL" id="SDM26272.1"/>
    </source>
</evidence>
<feature type="coiled-coil region" evidence="1">
    <location>
        <begin position="17"/>
        <end position="51"/>
    </location>
</feature>
<name>A0A1G9RSY4_9FIRM</name>
<organism evidence="2 3">
    <name type="scientific">Romboutsia lituseburensis DSM 797</name>
    <dbReference type="NCBI Taxonomy" id="1121325"/>
    <lineage>
        <taxon>Bacteria</taxon>
        <taxon>Bacillati</taxon>
        <taxon>Bacillota</taxon>
        <taxon>Clostridia</taxon>
        <taxon>Peptostreptococcales</taxon>
        <taxon>Peptostreptococcaceae</taxon>
        <taxon>Romboutsia</taxon>
    </lineage>
</organism>
<keyword evidence="3" id="KW-1185">Reference proteome</keyword>